<dbReference type="KEGG" id="prv:G7070_01120"/>
<dbReference type="InterPro" id="IPR001750">
    <property type="entry name" value="ND/Mrp_TM"/>
</dbReference>
<feature type="transmembrane region" description="Helical" evidence="8">
    <location>
        <begin position="464"/>
        <end position="487"/>
    </location>
</feature>
<feature type="transmembrane region" description="Helical" evidence="8">
    <location>
        <begin position="300"/>
        <end position="321"/>
    </location>
</feature>
<comment type="subcellular location">
    <subcellularLocation>
        <location evidence="1">Cell membrane</location>
        <topology evidence="1">Multi-pass membrane protein</topology>
    </subcellularLocation>
    <subcellularLocation>
        <location evidence="7">Membrane</location>
        <topology evidence="7">Multi-pass membrane protein</topology>
    </subcellularLocation>
</comment>
<keyword evidence="3" id="KW-1003">Cell membrane</keyword>
<dbReference type="Proteomes" id="UP000501058">
    <property type="component" value="Chromosome"/>
</dbReference>
<feature type="transmembrane region" description="Helical" evidence="8">
    <location>
        <begin position="110"/>
        <end position="130"/>
    </location>
</feature>
<evidence type="ECO:0000256" key="8">
    <source>
        <dbReference type="SAM" id="Phobius"/>
    </source>
</evidence>
<accession>A0A6G7Y2Z0</accession>
<dbReference type="GO" id="GO:0008137">
    <property type="term" value="F:NADH dehydrogenase (ubiquinone) activity"/>
    <property type="evidence" value="ECO:0007669"/>
    <property type="project" value="InterPro"/>
</dbReference>
<feature type="transmembrane region" description="Helical" evidence="8">
    <location>
        <begin position="165"/>
        <end position="189"/>
    </location>
</feature>
<sequence length="512" mass="53634">MNNLLPVPVLLPMLGAALALMLGRRPRAQRLVSILVLAGVVGVAGTLALQANAFGPQTLWVGAWPQGFGIVLVADRLSALMLTVAALVTLAVLLYSAGQEDDEVKRETPVSIFHPTFLLMCAGVSDAFLAGDLFNLFVGFEILLFASYVLLTMGGTGSRIRAGSIYVVVNLVSSSLFLIALANVYAAVGTVNLAQIAQRVPDLPEGTQALLQFMLLIVFAIKAAVFPLSAWLPDSYPTAPAPVTAVFAGLLTKVGVYAILRTQTLIFPHRPLTELLLVVAAATMIVGILGAIAQSEIKRMLSFTLVSHIGYMIMGIGLATQAGLAGAIFYTAHHITIQATLFLVVGLIQRVGGSNSLDRLSGLLITSPLLAVLFIVPGMNLAGIPPLSGFIGKLGLLSAGVQVGTPLAWFLVATSVVTSLLTLYCIAKVWNRAFWGTPVAYSKAVADEDEEEPLGRSEGPMPPIMVAATCGLIGLSLLLTVFAGPLYQYATEAAGSLLDGAYVQAVLGEATP</sequence>
<evidence type="ECO:0000313" key="10">
    <source>
        <dbReference type="EMBL" id="QIK71143.1"/>
    </source>
</evidence>
<dbReference type="NCBIfam" id="NF009308">
    <property type="entry name" value="PRK12665.1"/>
    <property type="match status" value="1"/>
</dbReference>
<keyword evidence="4 7" id="KW-0812">Transmembrane</keyword>
<evidence type="ECO:0000313" key="11">
    <source>
        <dbReference type="Proteomes" id="UP000501058"/>
    </source>
</evidence>
<evidence type="ECO:0000256" key="2">
    <source>
        <dbReference type="ARBA" id="ARBA00005346"/>
    </source>
</evidence>
<evidence type="ECO:0000256" key="5">
    <source>
        <dbReference type="ARBA" id="ARBA00022989"/>
    </source>
</evidence>
<evidence type="ECO:0000256" key="3">
    <source>
        <dbReference type="ARBA" id="ARBA00022475"/>
    </source>
</evidence>
<keyword evidence="5 8" id="KW-1133">Transmembrane helix</keyword>
<dbReference type="GO" id="GO:0042773">
    <property type="term" value="P:ATP synthesis coupled electron transport"/>
    <property type="evidence" value="ECO:0007669"/>
    <property type="project" value="InterPro"/>
</dbReference>
<dbReference type="PANTHER" id="PTHR42703">
    <property type="entry name" value="NADH DEHYDROGENASE"/>
    <property type="match status" value="1"/>
</dbReference>
<dbReference type="PANTHER" id="PTHR42703:SF1">
    <property type="entry name" value="NA(+)_H(+) ANTIPORTER SUBUNIT D1"/>
    <property type="match status" value="1"/>
</dbReference>
<dbReference type="Pfam" id="PF00361">
    <property type="entry name" value="Proton_antipo_M"/>
    <property type="match status" value="1"/>
</dbReference>
<feature type="transmembrane region" description="Helical" evidence="8">
    <location>
        <begin position="77"/>
        <end position="98"/>
    </location>
</feature>
<dbReference type="PRINTS" id="PR01437">
    <property type="entry name" value="NUOXDRDTASE4"/>
</dbReference>
<keyword evidence="11" id="KW-1185">Reference proteome</keyword>
<reference evidence="10 11" key="1">
    <citation type="submission" date="2020-03" db="EMBL/GenBank/DDBJ databases">
        <title>Propioniciclava sp. nov., isolated from Hydrophilus acuminatus.</title>
        <authorList>
            <person name="Hyun D.-W."/>
            <person name="Bae J.-W."/>
        </authorList>
    </citation>
    <scope>NUCLEOTIDE SEQUENCE [LARGE SCALE GENOMIC DNA]</scope>
    <source>
        <strain evidence="10 11">HDW11</strain>
    </source>
</reference>
<proteinExistence type="inferred from homology"/>
<feature type="domain" description="NADH:quinone oxidoreductase/Mrp antiporter transmembrane" evidence="9">
    <location>
        <begin position="130"/>
        <end position="417"/>
    </location>
</feature>
<protein>
    <submittedName>
        <fullName evidence="10">Na+/H+ antiporter subunit D</fullName>
    </submittedName>
</protein>
<feature type="transmembrane region" description="Helical" evidence="8">
    <location>
        <begin position="209"/>
        <end position="232"/>
    </location>
</feature>
<evidence type="ECO:0000256" key="4">
    <source>
        <dbReference type="ARBA" id="ARBA00022692"/>
    </source>
</evidence>
<dbReference type="EMBL" id="CP049865">
    <property type="protein sequence ID" value="QIK71143.1"/>
    <property type="molecule type" value="Genomic_DNA"/>
</dbReference>
<feature type="transmembrane region" description="Helical" evidence="8">
    <location>
        <begin position="360"/>
        <end position="387"/>
    </location>
</feature>
<evidence type="ECO:0000256" key="6">
    <source>
        <dbReference type="ARBA" id="ARBA00023136"/>
    </source>
</evidence>
<feature type="transmembrane region" description="Helical" evidence="8">
    <location>
        <begin position="239"/>
        <end position="260"/>
    </location>
</feature>
<organism evidence="10 11">
    <name type="scientific">Propioniciclava coleopterorum</name>
    <dbReference type="NCBI Taxonomy" id="2714937"/>
    <lineage>
        <taxon>Bacteria</taxon>
        <taxon>Bacillati</taxon>
        <taxon>Actinomycetota</taxon>
        <taxon>Actinomycetes</taxon>
        <taxon>Propionibacteriales</taxon>
        <taxon>Propionibacteriaceae</taxon>
        <taxon>Propioniciclava</taxon>
    </lineage>
</organism>
<gene>
    <name evidence="10" type="ORF">G7070_01120</name>
</gene>
<evidence type="ECO:0000259" key="9">
    <source>
        <dbReference type="Pfam" id="PF00361"/>
    </source>
</evidence>
<evidence type="ECO:0000256" key="1">
    <source>
        <dbReference type="ARBA" id="ARBA00004651"/>
    </source>
</evidence>
<comment type="similarity">
    <text evidence="2">Belongs to the CPA3 antiporters (TC 2.A.63) subunit D family.</text>
</comment>
<feature type="transmembrane region" description="Helical" evidence="8">
    <location>
        <begin position="407"/>
        <end position="427"/>
    </location>
</feature>
<dbReference type="GO" id="GO:0005886">
    <property type="term" value="C:plasma membrane"/>
    <property type="evidence" value="ECO:0007669"/>
    <property type="project" value="UniProtKB-SubCell"/>
</dbReference>
<keyword evidence="6 8" id="KW-0472">Membrane</keyword>
<feature type="transmembrane region" description="Helical" evidence="8">
    <location>
        <begin position="6"/>
        <end position="24"/>
    </location>
</feature>
<name>A0A6G7Y2Z0_9ACTN</name>
<feature type="transmembrane region" description="Helical" evidence="8">
    <location>
        <begin position="136"/>
        <end position="153"/>
    </location>
</feature>
<dbReference type="AlphaFoldDB" id="A0A6G7Y2Z0"/>
<feature type="transmembrane region" description="Helical" evidence="8">
    <location>
        <begin position="31"/>
        <end position="51"/>
    </location>
</feature>
<dbReference type="RefSeq" id="WP_166231238.1">
    <property type="nucleotide sequence ID" value="NZ_CP049865.1"/>
</dbReference>
<dbReference type="InterPro" id="IPR050586">
    <property type="entry name" value="CPA3_Na-H_Antiporter_D"/>
</dbReference>
<dbReference type="InterPro" id="IPR003918">
    <property type="entry name" value="NADH_UbQ_OxRdtase"/>
</dbReference>
<evidence type="ECO:0000256" key="7">
    <source>
        <dbReference type="RuleBase" id="RU000320"/>
    </source>
</evidence>
<feature type="transmembrane region" description="Helical" evidence="8">
    <location>
        <begin position="327"/>
        <end position="348"/>
    </location>
</feature>
<feature type="transmembrane region" description="Helical" evidence="8">
    <location>
        <begin position="272"/>
        <end position="293"/>
    </location>
</feature>